<evidence type="ECO:0000259" key="17">
    <source>
        <dbReference type="PROSITE" id="PS50051"/>
    </source>
</evidence>
<dbReference type="GO" id="GO:0008270">
    <property type="term" value="F:zinc ion binding"/>
    <property type="evidence" value="ECO:0007669"/>
    <property type="project" value="UniProtKB-KW"/>
</dbReference>
<keyword evidence="7" id="KW-0547">Nucleotide-binding</keyword>
<sequence length="969" mass="110401">MSGRNPRDDRRRRDEEEERLSDDAGADSDEFDEDDEEELVEDEEEEEARVRGQDEAEEDLEAERREMMGEEQAREEEPDDGEDLDANADADYVAIPHLDNYDPALMDDSGDQEELDYQGRREVEAELDRRDRRRRGDAMEDEDEDSEEEYAFRRDRRGRQWERMHQADEEDEDEMEDDDPSDMPTSGRKLDDVTAQKLKRAFRKLIRTCPGKRDDRPLFHDLVQGMTRVQGYSIVVDYARCIRLNTPGLATWISERPLDVLPLLDEVLTAFVRKTAPNAYPEDSPPVALKLRNMGTDDPIRDLRVALLGYLVQVDGVVTKRSAVNPRLQRIYKDCMSCGTTMDPIEASISDPLPDMGTCPACHKRGPFVLNREETVYENFQRLTIQEPPQTVEAGRVPRSKEVILLGDEVDKVRPGDLVRVVGVYKSKREVTSMAKHGFPVFSCILLCNHIERLNDLKVNDLSTEDTENIQELGRMPGIRDIICRSIAPSIFGHRHIKSAIACSMFGGRRKVVQGKHKIRGDVNVLVLGDPGMAKSQFLKFVEKAFYKTVYSTGKGASAVGLTAAVRKDPVTGEWTLEGGALVLADEGICLIDEFDKMSDTDRTSIHEAMEQQSISVSRVGIVTTLQARCAVIAAANPAGGRYDSQLSFNENVELADPILSRFDVLAVVKDEVDTVNDERLADFVVCSHRRSHARNPDTKCVPLGQKRLQNAQKARQQLGEETERTRELGLQLTADGWVLDQDALRKYCLYARSRIFPRLRSVDLQQLEKLYVELRQDAKRFGGLRMTVRHIESIIRMAEANARMRLSQSVEQQDLDEAIALMLNSFCQTQKHAVAQQLEKKYARYTARESDHVGLMEFLLEKTYRAQERNELLRRLDENAEVHVKVPLERFTREIQAAGLSTRQMETFLASPLFESIWEFNRAEGVIMKRGFHQSGDGEEEEEEEYREEEGEERGPEEGDGDGDEVMQ</sequence>
<feature type="region of interest" description="Disordered" evidence="16">
    <location>
        <begin position="932"/>
        <end position="969"/>
    </location>
</feature>
<feature type="compositionally biased region" description="Basic and acidic residues" evidence="16">
    <location>
        <begin position="150"/>
        <end position="167"/>
    </location>
</feature>
<evidence type="ECO:0000256" key="2">
    <source>
        <dbReference type="ARBA" id="ARBA00008010"/>
    </source>
</evidence>
<feature type="compositionally biased region" description="Basic and acidic residues" evidence="16">
    <location>
        <begin position="117"/>
        <end position="138"/>
    </location>
</feature>
<evidence type="ECO:0000256" key="13">
    <source>
        <dbReference type="ARBA" id="ARBA00023125"/>
    </source>
</evidence>
<dbReference type="InterPro" id="IPR041562">
    <property type="entry name" value="MCM_lid"/>
</dbReference>
<keyword evidence="6" id="KW-0479">Metal-binding</keyword>
<dbReference type="InterPro" id="IPR031327">
    <property type="entry name" value="MCM"/>
</dbReference>
<dbReference type="Pfam" id="PF17855">
    <property type="entry name" value="MCM_lid"/>
    <property type="match status" value="1"/>
</dbReference>
<feature type="compositionally biased region" description="Acidic residues" evidence="16">
    <location>
        <begin position="938"/>
        <end position="953"/>
    </location>
</feature>
<dbReference type="SUPFAM" id="SSF52540">
    <property type="entry name" value="P-loop containing nucleoside triphosphate hydrolases"/>
    <property type="match status" value="1"/>
</dbReference>
<dbReference type="InterPro" id="IPR033762">
    <property type="entry name" value="MCM_OB"/>
</dbReference>
<evidence type="ECO:0000256" key="4">
    <source>
        <dbReference type="ARBA" id="ARBA00018925"/>
    </source>
</evidence>
<evidence type="ECO:0000256" key="7">
    <source>
        <dbReference type="ARBA" id="ARBA00022741"/>
    </source>
</evidence>
<dbReference type="PROSITE" id="PS50051">
    <property type="entry name" value="MCM_2"/>
    <property type="match status" value="1"/>
</dbReference>
<feature type="compositionally biased region" description="Acidic residues" evidence="16">
    <location>
        <begin position="139"/>
        <end position="149"/>
    </location>
</feature>
<dbReference type="Gene3D" id="3.40.50.300">
    <property type="entry name" value="P-loop containing nucleotide triphosphate hydrolases"/>
    <property type="match status" value="1"/>
</dbReference>
<dbReference type="VEuPathDB" id="CryptoDB:Cvel_9337"/>
<dbReference type="PhylomeDB" id="A0A0G4HXT7"/>
<feature type="compositionally biased region" description="Acidic residues" evidence="16">
    <location>
        <begin position="959"/>
        <end position="969"/>
    </location>
</feature>
<dbReference type="Gene3D" id="3.30.1640.10">
    <property type="entry name" value="mini-chromosome maintenance (MCM) complex, chain A, domain 1"/>
    <property type="match status" value="1"/>
</dbReference>
<comment type="subcellular location">
    <subcellularLocation>
        <location evidence="1">Nucleus</location>
    </subcellularLocation>
</comment>
<feature type="region of interest" description="Disordered" evidence="16">
    <location>
        <begin position="1"/>
        <end position="190"/>
    </location>
</feature>
<dbReference type="PANTHER" id="PTHR11630:SF44">
    <property type="entry name" value="DNA REPLICATION LICENSING FACTOR MCM2"/>
    <property type="match status" value="1"/>
</dbReference>
<evidence type="ECO:0000313" key="18">
    <source>
        <dbReference type="EMBL" id="CEM49321.1"/>
    </source>
</evidence>
<dbReference type="InterPro" id="IPR008045">
    <property type="entry name" value="MCM2"/>
</dbReference>
<dbReference type="EMBL" id="CDMZ01004301">
    <property type="protein sequence ID" value="CEM49321.1"/>
    <property type="molecule type" value="Genomic_DNA"/>
</dbReference>
<dbReference type="PANTHER" id="PTHR11630">
    <property type="entry name" value="DNA REPLICATION LICENSING FACTOR MCM FAMILY MEMBER"/>
    <property type="match status" value="1"/>
</dbReference>
<feature type="compositionally biased region" description="Acidic residues" evidence="16">
    <location>
        <begin position="15"/>
        <end position="47"/>
    </location>
</feature>
<feature type="compositionally biased region" description="Acidic residues" evidence="16">
    <location>
        <begin position="168"/>
        <end position="181"/>
    </location>
</feature>
<evidence type="ECO:0000256" key="6">
    <source>
        <dbReference type="ARBA" id="ARBA00022723"/>
    </source>
</evidence>
<proteinExistence type="inferred from homology"/>
<dbReference type="SMART" id="SM00350">
    <property type="entry name" value="MCM"/>
    <property type="match status" value="1"/>
</dbReference>
<protein>
    <recommendedName>
        <fullName evidence="4">DNA replication licensing factor MCM2</fullName>
        <ecNumber evidence="3">3.6.4.12</ecNumber>
    </recommendedName>
</protein>
<dbReference type="GO" id="GO:0003697">
    <property type="term" value="F:single-stranded DNA binding"/>
    <property type="evidence" value="ECO:0007669"/>
    <property type="project" value="TreeGrafter"/>
</dbReference>
<gene>
    <name evidence="18" type="ORF">Cvel_9337</name>
</gene>
<dbReference type="PRINTS" id="PR01657">
    <property type="entry name" value="MCMFAMILY"/>
</dbReference>
<feature type="compositionally biased region" description="Basic and acidic residues" evidence="16">
    <location>
        <begin position="62"/>
        <end position="72"/>
    </location>
</feature>
<dbReference type="Pfam" id="PF17207">
    <property type="entry name" value="MCM_OB"/>
    <property type="match status" value="1"/>
</dbReference>
<accession>A0A0G4HXT7</accession>
<dbReference type="PRINTS" id="PR01658">
    <property type="entry name" value="MCMPROTEIN2"/>
</dbReference>
<evidence type="ECO:0000256" key="14">
    <source>
        <dbReference type="ARBA" id="ARBA00023242"/>
    </source>
</evidence>
<evidence type="ECO:0000256" key="11">
    <source>
        <dbReference type="ARBA" id="ARBA00022833"/>
    </source>
</evidence>
<dbReference type="InterPro" id="IPR001208">
    <property type="entry name" value="MCM_dom"/>
</dbReference>
<evidence type="ECO:0000256" key="9">
    <source>
        <dbReference type="ARBA" id="ARBA00022801"/>
    </source>
</evidence>
<dbReference type="GO" id="GO:1902975">
    <property type="term" value="P:mitotic DNA replication initiation"/>
    <property type="evidence" value="ECO:0007669"/>
    <property type="project" value="TreeGrafter"/>
</dbReference>
<evidence type="ECO:0000256" key="8">
    <source>
        <dbReference type="ARBA" id="ARBA00022771"/>
    </source>
</evidence>
<dbReference type="PROSITE" id="PS00847">
    <property type="entry name" value="MCM_1"/>
    <property type="match status" value="1"/>
</dbReference>
<dbReference type="GO" id="GO:0043138">
    <property type="term" value="F:3'-5' DNA helicase activity"/>
    <property type="evidence" value="ECO:0007669"/>
    <property type="project" value="TreeGrafter"/>
</dbReference>
<dbReference type="GO" id="GO:0005634">
    <property type="term" value="C:nucleus"/>
    <property type="evidence" value="ECO:0007669"/>
    <property type="project" value="UniProtKB-SubCell"/>
</dbReference>
<dbReference type="SUPFAM" id="SSF50249">
    <property type="entry name" value="Nucleic acid-binding proteins"/>
    <property type="match status" value="1"/>
</dbReference>
<dbReference type="GO" id="GO:0000727">
    <property type="term" value="P:double-strand break repair via break-induced replication"/>
    <property type="evidence" value="ECO:0007669"/>
    <property type="project" value="TreeGrafter"/>
</dbReference>
<dbReference type="GO" id="GO:0017116">
    <property type="term" value="F:single-stranded DNA helicase activity"/>
    <property type="evidence" value="ECO:0007669"/>
    <property type="project" value="TreeGrafter"/>
</dbReference>
<keyword evidence="8" id="KW-0863">Zinc-finger</keyword>
<keyword evidence="13" id="KW-0238">DNA-binding</keyword>
<keyword evidence="9" id="KW-0378">Hydrolase</keyword>
<dbReference type="InterPro" id="IPR012340">
    <property type="entry name" value="NA-bd_OB-fold"/>
</dbReference>
<organism evidence="18">
    <name type="scientific">Chromera velia CCMP2878</name>
    <dbReference type="NCBI Taxonomy" id="1169474"/>
    <lineage>
        <taxon>Eukaryota</taxon>
        <taxon>Sar</taxon>
        <taxon>Alveolata</taxon>
        <taxon>Colpodellida</taxon>
        <taxon>Chromeraceae</taxon>
        <taxon>Chromera</taxon>
    </lineage>
</organism>
<dbReference type="Pfam" id="PF14551">
    <property type="entry name" value="MCM_N"/>
    <property type="match status" value="1"/>
</dbReference>
<keyword evidence="14" id="KW-0539">Nucleus</keyword>
<keyword evidence="15" id="KW-0131">Cell cycle</keyword>
<evidence type="ECO:0000256" key="1">
    <source>
        <dbReference type="ARBA" id="ARBA00004123"/>
    </source>
</evidence>
<evidence type="ECO:0000256" key="12">
    <source>
        <dbReference type="ARBA" id="ARBA00022840"/>
    </source>
</evidence>
<comment type="similarity">
    <text evidence="2">Belongs to the MCM family.</text>
</comment>
<dbReference type="Gene3D" id="2.40.50.140">
    <property type="entry name" value="Nucleic acid-binding proteins"/>
    <property type="match status" value="1"/>
</dbReference>
<dbReference type="GO" id="GO:0016787">
    <property type="term" value="F:hydrolase activity"/>
    <property type="evidence" value="ECO:0007669"/>
    <property type="project" value="UniProtKB-KW"/>
</dbReference>
<dbReference type="Pfam" id="PF12619">
    <property type="entry name" value="MCM2_N"/>
    <property type="match status" value="1"/>
</dbReference>
<dbReference type="GO" id="GO:0005524">
    <property type="term" value="F:ATP binding"/>
    <property type="evidence" value="ECO:0007669"/>
    <property type="project" value="UniProtKB-KW"/>
</dbReference>
<evidence type="ECO:0000256" key="5">
    <source>
        <dbReference type="ARBA" id="ARBA00022705"/>
    </source>
</evidence>
<evidence type="ECO:0000256" key="10">
    <source>
        <dbReference type="ARBA" id="ARBA00022806"/>
    </source>
</evidence>
<evidence type="ECO:0000256" key="16">
    <source>
        <dbReference type="SAM" id="MobiDB-lite"/>
    </source>
</evidence>
<keyword evidence="11" id="KW-0862">Zinc</keyword>
<name>A0A0G4HXT7_9ALVE</name>
<feature type="compositionally biased region" description="Acidic residues" evidence="16">
    <location>
        <begin position="73"/>
        <end position="88"/>
    </location>
</feature>
<evidence type="ECO:0000256" key="15">
    <source>
        <dbReference type="ARBA" id="ARBA00023306"/>
    </source>
</evidence>
<dbReference type="AlphaFoldDB" id="A0A0G4HXT7"/>
<dbReference type="Gene3D" id="2.20.28.10">
    <property type="match status" value="1"/>
</dbReference>
<reference evidence="18" key="1">
    <citation type="submission" date="2014-11" db="EMBL/GenBank/DDBJ databases">
        <authorList>
            <person name="Otto D Thomas"/>
            <person name="Naeem Raeece"/>
        </authorList>
    </citation>
    <scope>NUCLEOTIDE SEQUENCE</scope>
</reference>
<keyword evidence="12" id="KW-0067">ATP-binding</keyword>
<dbReference type="InterPro" id="IPR018525">
    <property type="entry name" value="MCM_CS"/>
</dbReference>
<dbReference type="GO" id="GO:0042555">
    <property type="term" value="C:MCM complex"/>
    <property type="evidence" value="ECO:0007669"/>
    <property type="project" value="InterPro"/>
</dbReference>
<feature type="domain" description="MCM C-terminal AAA(+) ATPase" evidence="17">
    <location>
        <begin position="479"/>
        <end position="685"/>
    </location>
</feature>
<keyword evidence="10" id="KW-0347">Helicase</keyword>
<dbReference type="FunFam" id="3.40.50.300:FF:001141">
    <property type="entry name" value="DNA helicase"/>
    <property type="match status" value="1"/>
</dbReference>
<dbReference type="InterPro" id="IPR027417">
    <property type="entry name" value="P-loop_NTPase"/>
</dbReference>
<dbReference type="EC" id="3.6.4.12" evidence="3"/>
<evidence type="ECO:0000256" key="3">
    <source>
        <dbReference type="ARBA" id="ARBA00012551"/>
    </source>
</evidence>
<feature type="compositionally biased region" description="Basic and acidic residues" evidence="16">
    <location>
        <begin position="1"/>
        <end position="14"/>
    </location>
</feature>
<dbReference type="Pfam" id="PF00493">
    <property type="entry name" value="MCM"/>
    <property type="match status" value="1"/>
</dbReference>
<keyword evidence="5" id="KW-0235">DNA replication</keyword>
<dbReference type="InterPro" id="IPR027925">
    <property type="entry name" value="MCM_N"/>
</dbReference>